<reference evidence="2 3" key="1">
    <citation type="submission" date="2019-09" db="EMBL/GenBank/DDBJ databases">
        <title>Goodfellowia gen. nov., a new genus of the Pseudonocardineae related to Actinoalloteichus, containing Goodfellowia coeruleoviolacea gen. nov., comb. nov. gen. nov., comb. nov.</title>
        <authorList>
            <person name="Labeda D."/>
        </authorList>
    </citation>
    <scope>NUCLEOTIDE SEQUENCE [LARGE SCALE GENOMIC DNA]</scope>
    <source>
        <strain evidence="2 3">AN110305</strain>
    </source>
</reference>
<evidence type="ECO:0000313" key="2">
    <source>
        <dbReference type="EMBL" id="KAA2261268.1"/>
    </source>
</evidence>
<sequence>MSDPIFVSIAATLASRAAIGLYNLVKAKFADDPDATAVLEAAENAKPDSPEVKELGSTLERKERADAEFGERLRTEWEKTTVTQHAESGGVVNQITGNVSGKVLQARDIQGGVSF</sequence>
<gene>
    <name evidence="2" type="ORF">F0L68_17585</name>
</gene>
<dbReference type="Proteomes" id="UP000323454">
    <property type="component" value="Unassembled WGS sequence"/>
</dbReference>
<dbReference type="RefSeq" id="WP_149850671.1">
    <property type="nucleotide sequence ID" value="NZ_VUOB01000029.1"/>
</dbReference>
<organism evidence="2 3">
    <name type="scientific">Solihabitans fulvus</name>
    <dbReference type="NCBI Taxonomy" id="1892852"/>
    <lineage>
        <taxon>Bacteria</taxon>
        <taxon>Bacillati</taxon>
        <taxon>Actinomycetota</taxon>
        <taxon>Actinomycetes</taxon>
        <taxon>Pseudonocardiales</taxon>
        <taxon>Pseudonocardiaceae</taxon>
        <taxon>Solihabitans</taxon>
    </lineage>
</organism>
<feature type="region of interest" description="Disordered" evidence="1">
    <location>
        <begin position="44"/>
        <end position="66"/>
    </location>
</feature>
<protein>
    <submittedName>
        <fullName evidence="2">Uncharacterized protein</fullName>
    </submittedName>
</protein>
<accession>A0A5B2XC37</accession>
<dbReference type="OrthoDB" id="4555377at2"/>
<proteinExistence type="predicted"/>
<dbReference type="EMBL" id="VUOB01000029">
    <property type="protein sequence ID" value="KAA2261268.1"/>
    <property type="molecule type" value="Genomic_DNA"/>
</dbReference>
<dbReference type="AlphaFoldDB" id="A0A5B2XC37"/>
<comment type="caution">
    <text evidence="2">The sequence shown here is derived from an EMBL/GenBank/DDBJ whole genome shotgun (WGS) entry which is preliminary data.</text>
</comment>
<reference evidence="2 3" key="2">
    <citation type="submission" date="2019-09" db="EMBL/GenBank/DDBJ databases">
        <authorList>
            <person name="Jin C."/>
        </authorList>
    </citation>
    <scope>NUCLEOTIDE SEQUENCE [LARGE SCALE GENOMIC DNA]</scope>
    <source>
        <strain evidence="2 3">AN110305</strain>
    </source>
</reference>
<evidence type="ECO:0000313" key="3">
    <source>
        <dbReference type="Proteomes" id="UP000323454"/>
    </source>
</evidence>
<keyword evidence="3" id="KW-1185">Reference proteome</keyword>
<name>A0A5B2XC37_9PSEU</name>
<evidence type="ECO:0000256" key="1">
    <source>
        <dbReference type="SAM" id="MobiDB-lite"/>
    </source>
</evidence>